<organism evidence="1">
    <name type="scientific">Arion vulgaris</name>
    <dbReference type="NCBI Taxonomy" id="1028688"/>
    <lineage>
        <taxon>Eukaryota</taxon>
        <taxon>Metazoa</taxon>
        <taxon>Spiralia</taxon>
        <taxon>Lophotrochozoa</taxon>
        <taxon>Mollusca</taxon>
        <taxon>Gastropoda</taxon>
        <taxon>Heterobranchia</taxon>
        <taxon>Euthyneura</taxon>
        <taxon>Panpulmonata</taxon>
        <taxon>Eupulmonata</taxon>
        <taxon>Stylommatophora</taxon>
        <taxon>Helicina</taxon>
        <taxon>Arionoidea</taxon>
        <taxon>Arionidae</taxon>
        <taxon>Arion</taxon>
    </lineage>
</organism>
<evidence type="ECO:0000313" key="1">
    <source>
        <dbReference type="EMBL" id="CEK54133.1"/>
    </source>
</evidence>
<protein>
    <submittedName>
        <fullName evidence="1">Uncharacterized protein</fullName>
    </submittedName>
</protein>
<dbReference type="AlphaFoldDB" id="A0A0B6YDB8"/>
<reference evidence="1" key="1">
    <citation type="submission" date="2014-12" db="EMBL/GenBank/DDBJ databases">
        <title>Insight into the proteome of Arion vulgaris.</title>
        <authorList>
            <person name="Aradska J."/>
            <person name="Bulat T."/>
            <person name="Smidak R."/>
            <person name="Sarate P."/>
            <person name="Gangsoo J."/>
            <person name="Sialana F."/>
            <person name="Bilban M."/>
            <person name="Lubec G."/>
        </authorList>
    </citation>
    <scope>NUCLEOTIDE SEQUENCE</scope>
    <source>
        <tissue evidence="1">Skin</tissue>
    </source>
</reference>
<feature type="non-terminal residue" evidence="1">
    <location>
        <position position="1"/>
    </location>
</feature>
<gene>
    <name evidence="1" type="primary">ORF22025</name>
</gene>
<proteinExistence type="predicted"/>
<name>A0A0B6YDB8_9EUPU</name>
<dbReference type="EMBL" id="HACG01007268">
    <property type="protein sequence ID" value="CEK54133.1"/>
    <property type="molecule type" value="Transcribed_RNA"/>
</dbReference>
<sequence length="57" mass="6650">CSQASQSILRSHMHIKCRFCETRLLDKVQRLEHELHGHGEAKWLSFFVLLSEGRRSG</sequence>
<accession>A0A0B6YDB8</accession>